<evidence type="ECO:0000259" key="2">
    <source>
        <dbReference type="Pfam" id="PF09949"/>
    </source>
</evidence>
<gene>
    <name evidence="3" type="ORF">GCU56_01225</name>
</gene>
<name>A0A7K3VXZ4_9ACTN</name>
<dbReference type="InterPro" id="IPR019236">
    <property type="entry name" value="APP1_cat"/>
</dbReference>
<dbReference type="EMBL" id="JAAGWF010000002">
    <property type="protein sequence ID" value="NEK56497.1"/>
    <property type="molecule type" value="Genomic_DNA"/>
</dbReference>
<keyword evidence="4" id="KW-1185">Reference proteome</keyword>
<comment type="caution">
    <text evidence="3">The sequence shown here is derived from an EMBL/GenBank/DDBJ whole genome shotgun (WGS) entry which is preliminary data.</text>
</comment>
<accession>A0A7K3VXZ4</accession>
<dbReference type="PANTHER" id="PTHR28208:SF3">
    <property type="entry name" value="PHOSPHATIDATE PHOSPHATASE APP1"/>
    <property type="match status" value="1"/>
</dbReference>
<dbReference type="AlphaFoldDB" id="A0A7K3VXZ4"/>
<dbReference type="InterPro" id="IPR052935">
    <property type="entry name" value="Mg2+_PAP"/>
</dbReference>
<sequence length="365" mass="39075">MSLPPPPAPGWSLQLVAAAYRVQTRLNRLLSDRARRRGWTTAALGYPGYAARGRARVRGRLLLAPAGTDPNARLDIPGWRRLLTLEQPHGEIDVSLGSTRVRARADEAGLIDLTVPVDLPPGPGAALLHVDGRPPVPAPVHVAAPDAVRGVVCDIDDTVWITGIRHPVRAAWRTFAGNGETRRPVAGMAALLTSLAAAAPHAPVVYVSNGPWNLAGPITRFLARNGFPPGALLLTDWGISPRAWFRSGQAHKRASLERLVLDLPGVRWVLVGDDGEHDPEIYRDFARSHPEQVAAVALRTVAPMGTAAPAGDERVGAVPVVRAGDGTALAARLDRWGVLPVPVSSGGRRRRRRPLRPRSPRRAAG</sequence>
<dbReference type="Pfam" id="PF09949">
    <property type="entry name" value="APP1_cat"/>
    <property type="match status" value="1"/>
</dbReference>
<feature type="domain" description="Phosphatidate phosphatase APP1 catalytic" evidence="2">
    <location>
        <begin position="150"/>
        <end position="299"/>
    </location>
</feature>
<feature type="compositionally biased region" description="Basic residues" evidence="1">
    <location>
        <begin position="347"/>
        <end position="365"/>
    </location>
</feature>
<evidence type="ECO:0000313" key="3">
    <source>
        <dbReference type="EMBL" id="NEK56497.1"/>
    </source>
</evidence>
<reference evidence="3 4" key="1">
    <citation type="submission" date="2020-02" db="EMBL/GenBank/DDBJ databases">
        <title>Geodermatophilus sabuli CPCC 205279 I12A-02694.</title>
        <authorList>
            <person name="Jiang Z."/>
        </authorList>
    </citation>
    <scope>NUCLEOTIDE SEQUENCE [LARGE SCALE GENOMIC DNA]</scope>
    <source>
        <strain evidence="3 4">I12A-02694</strain>
    </source>
</reference>
<evidence type="ECO:0000256" key="1">
    <source>
        <dbReference type="SAM" id="MobiDB-lite"/>
    </source>
</evidence>
<dbReference type="Proteomes" id="UP000470246">
    <property type="component" value="Unassembled WGS sequence"/>
</dbReference>
<proteinExistence type="predicted"/>
<dbReference type="PANTHER" id="PTHR28208">
    <property type="entry name" value="PHOSPHATIDATE PHOSPHATASE APP1"/>
    <property type="match status" value="1"/>
</dbReference>
<dbReference type="GO" id="GO:0008195">
    <property type="term" value="F:phosphatidate phosphatase activity"/>
    <property type="evidence" value="ECO:0007669"/>
    <property type="project" value="InterPro"/>
</dbReference>
<protein>
    <submittedName>
        <fullName evidence="3">App1 family protein</fullName>
    </submittedName>
</protein>
<feature type="region of interest" description="Disordered" evidence="1">
    <location>
        <begin position="343"/>
        <end position="365"/>
    </location>
</feature>
<evidence type="ECO:0000313" key="4">
    <source>
        <dbReference type="Proteomes" id="UP000470246"/>
    </source>
</evidence>
<organism evidence="3 4">
    <name type="scientific">Geodermatophilus sabuli</name>
    <dbReference type="NCBI Taxonomy" id="1564158"/>
    <lineage>
        <taxon>Bacteria</taxon>
        <taxon>Bacillati</taxon>
        <taxon>Actinomycetota</taxon>
        <taxon>Actinomycetes</taxon>
        <taxon>Geodermatophilales</taxon>
        <taxon>Geodermatophilaceae</taxon>
        <taxon>Geodermatophilus</taxon>
    </lineage>
</organism>
<dbReference type="RefSeq" id="WP_163479679.1">
    <property type="nucleotide sequence ID" value="NZ_JAAGWF010000002.1"/>
</dbReference>